<reference evidence="4" key="1">
    <citation type="submission" date="2016-06" db="EMBL/GenBank/DDBJ databases">
        <title>Complete genome sequence of Actinoalloteichus fjordicus DSM 46855 (=ADI127-17), type strain of the new species Actinoalloteichus fjordicus.</title>
        <authorList>
            <person name="Ruckert C."/>
            <person name="Nouioui I."/>
            <person name="Willmese J."/>
            <person name="van Wezel G."/>
            <person name="Klenk H.-P."/>
            <person name="Kalinowski J."/>
            <person name="Zotchev S.B."/>
        </authorList>
    </citation>
    <scope>NUCLEOTIDE SEQUENCE [LARGE SCALE GENOMIC DNA]</scope>
    <source>
        <strain evidence="4">ADI127-7</strain>
    </source>
</reference>
<name>A0AAC9LCD7_9PSEU</name>
<dbReference type="AlphaFoldDB" id="A0AAC9LCD7"/>
<feature type="transmembrane region" description="Helical" evidence="2">
    <location>
        <begin position="242"/>
        <end position="263"/>
    </location>
</feature>
<evidence type="ECO:0000313" key="3">
    <source>
        <dbReference type="EMBL" id="APU15223.1"/>
    </source>
</evidence>
<dbReference type="KEGG" id="acad:UA74_15855"/>
<dbReference type="RefSeq" id="WP_075764680.1">
    <property type="nucleotide sequence ID" value="NZ_CP016076.1"/>
</dbReference>
<protein>
    <submittedName>
        <fullName evidence="3">Uncharacterized protein</fullName>
    </submittedName>
</protein>
<dbReference type="EMBL" id="CP016076">
    <property type="protein sequence ID" value="APU15223.1"/>
    <property type="molecule type" value="Genomic_DNA"/>
</dbReference>
<keyword evidence="4" id="KW-1185">Reference proteome</keyword>
<feature type="transmembrane region" description="Helical" evidence="2">
    <location>
        <begin position="215"/>
        <end position="236"/>
    </location>
</feature>
<feature type="transmembrane region" description="Helical" evidence="2">
    <location>
        <begin position="399"/>
        <end position="417"/>
    </location>
</feature>
<keyword evidence="2" id="KW-0812">Transmembrane</keyword>
<sequence length="462" mass="50080">MSVLLLIDVDNVIGGNNPRPETVTSHVQALTAVVEAATNTRPTIAAGYRRPESGSAAIADALRALDVTALPVAEGRDASDNALLRWAAETRTESTRFFVASADRAFAAVAEWGSLEVVVWDEQPVAGVLSRSARRVHRVARPPRRATRSQEAPPHSATIPAKSPHHDEVNGCKAEPPDFTTAAAAKLGVAPDSEAIQQIARAERTVRRVDVSFKAAYLFAGLLGTVGFLIELLLVGETAYNGYARAGFIVALLAAGITHYHLLRRSVSQRLVVELWRSLLALLAAERSNLDVDLWSGLKHLTVAGRILETQTGRWEHPGPHPRLAARLLGRDLRLRALPELGRHPREIATELITTVASTTDDVVHGRWIASVPATPIQAAEWQQRLLDIDRAPTLTIRAIRLVMLFGVSWGVTYLAWSAVTGHSDSPTPQLSGALALAVMLWAGTNRTDQLVSDSLRRFTGR</sequence>
<keyword evidence="2" id="KW-0472">Membrane</keyword>
<proteinExistence type="predicted"/>
<organism evidence="3 4">
    <name type="scientific">Actinoalloteichus fjordicus</name>
    <dbReference type="NCBI Taxonomy" id="1612552"/>
    <lineage>
        <taxon>Bacteria</taxon>
        <taxon>Bacillati</taxon>
        <taxon>Actinomycetota</taxon>
        <taxon>Actinomycetes</taxon>
        <taxon>Pseudonocardiales</taxon>
        <taxon>Pseudonocardiaceae</taxon>
        <taxon>Actinoalloteichus</taxon>
    </lineage>
</organism>
<evidence type="ECO:0000313" key="4">
    <source>
        <dbReference type="Proteomes" id="UP000185511"/>
    </source>
</evidence>
<evidence type="ECO:0000256" key="2">
    <source>
        <dbReference type="SAM" id="Phobius"/>
    </source>
</evidence>
<evidence type="ECO:0000256" key="1">
    <source>
        <dbReference type="SAM" id="MobiDB-lite"/>
    </source>
</evidence>
<dbReference type="Proteomes" id="UP000185511">
    <property type="component" value="Chromosome"/>
</dbReference>
<accession>A0AAC9LCD7</accession>
<gene>
    <name evidence="3" type="ORF">UA74_15855</name>
</gene>
<keyword evidence="2" id="KW-1133">Transmembrane helix</keyword>
<feature type="region of interest" description="Disordered" evidence="1">
    <location>
        <begin position="139"/>
        <end position="170"/>
    </location>
</feature>